<dbReference type="Pfam" id="PF12741">
    <property type="entry name" value="SusD-like"/>
    <property type="match status" value="1"/>
</dbReference>
<reference evidence="2 3" key="1">
    <citation type="submission" date="2016-11" db="EMBL/GenBank/DDBJ databases">
        <authorList>
            <person name="Jaros S."/>
            <person name="Januszkiewicz K."/>
            <person name="Wedrychowicz H."/>
        </authorList>
    </citation>
    <scope>NUCLEOTIDE SEQUENCE [LARGE SCALE GENOMIC DNA]</scope>
    <source>
        <strain evidence="2 3">CGMCC 1.6102</strain>
    </source>
</reference>
<dbReference type="Proteomes" id="UP000184513">
    <property type="component" value="Unassembled WGS sequence"/>
</dbReference>
<evidence type="ECO:0000256" key="1">
    <source>
        <dbReference type="SAM" id="MobiDB-lite"/>
    </source>
</evidence>
<accession>A0A1M7Q1T4</accession>
<dbReference type="OrthoDB" id="843771at2"/>
<organism evidence="2 3">
    <name type="scientific">Cyclobacterium lianum</name>
    <dbReference type="NCBI Taxonomy" id="388280"/>
    <lineage>
        <taxon>Bacteria</taxon>
        <taxon>Pseudomonadati</taxon>
        <taxon>Bacteroidota</taxon>
        <taxon>Cytophagia</taxon>
        <taxon>Cytophagales</taxon>
        <taxon>Cyclobacteriaceae</taxon>
        <taxon>Cyclobacterium</taxon>
    </lineage>
</organism>
<protein>
    <submittedName>
        <fullName evidence="2">Susd and RagB outer membrane lipoprotein</fullName>
    </submittedName>
</protein>
<evidence type="ECO:0000313" key="3">
    <source>
        <dbReference type="Proteomes" id="UP000184513"/>
    </source>
</evidence>
<dbReference type="RefSeq" id="WP_073096324.1">
    <property type="nucleotide sequence ID" value="NZ_FRCY01000013.1"/>
</dbReference>
<feature type="region of interest" description="Disordered" evidence="1">
    <location>
        <begin position="521"/>
        <end position="540"/>
    </location>
</feature>
<gene>
    <name evidence="2" type="ORF">SAMN04488057_11333</name>
</gene>
<dbReference type="EMBL" id="FRCY01000013">
    <property type="protein sequence ID" value="SHN24175.1"/>
    <property type="molecule type" value="Genomic_DNA"/>
</dbReference>
<keyword evidence="3" id="KW-1185">Reference proteome</keyword>
<sequence>MIKISNIAMGLSLTALTLGGCTENFEELNTQPNAIVASNLDIGLLGQAFANAQGRAMYLAPGGSTAGFQTAQSLFADLYAQYFATTQVNFDSDRHVQVGGWSNGAWNYFYGQAAPVIQFVEEFTQENELPLENAFIKVWKVNAYHRISDYWGPIIYSSFGNGETSVPYDSQEEVYRDLFTVLDEAVAVLKQNTGGSAFVGHDQMFGGSADKWLTYANSLRLRLAMRVKYVDPVLSKAEAEKAVADGVMDSNDDSAFINTTVQSRNPYWIITNWGEFRMSALMESVMVGYDDPRTGVYFSETVDYQEDGEGPPYKGLRNGLSREDLGETGWNDAHSDMGVIFLNEGRGGSAAGEPWRVLSAAEVQFLLAEGALEGWAMGGSAQEFYEKGIELSMSEPRIGADPAAIQAYINSDNTPKPVTFPGRPEWNLAPNSNVPVAFLTGGTKEQQLEQICTQKWVAIYPDGWEAWAELRRTNYPTPYPRLNSDNEDVPADEVMPRLIFVQGEYDNNNAAVTAAEELPELTSRGGNSNGTKLWWDAKPE</sequence>
<dbReference type="InterPro" id="IPR024302">
    <property type="entry name" value="SusD-like"/>
</dbReference>
<keyword evidence="2" id="KW-0449">Lipoprotein</keyword>
<dbReference type="PROSITE" id="PS51257">
    <property type="entry name" value="PROKAR_LIPOPROTEIN"/>
    <property type="match status" value="1"/>
</dbReference>
<dbReference type="SUPFAM" id="SSF48452">
    <property type="entry name" value="TPR-like"/>
    <property type="match status" value="1"/>
</dbReference>
<dbReference type="Gene3D" id="1.25.40.390">
    <property type="match status" value="1"/>
</dbReference>
<proteinExistence type="predicted"/>
<dbReference type="STRING" id="388280.SAMN04488057_11333"/>
<evidence type="ECO:0000313" key="2">
    <source>
        <dbReference type="EMBL" id="SHN24175.1"/>
    </source>
</evidence>
<dbReference type="AlphaFoldDB" id="A0A1M7Q1T4"/>
<name>A0A1M7Q1T4_9BACT</name>
<dbReference type="InterPro" id="IPR011990">
    <property type="entry name" value="TPR-like_helical_dom_sf"/>
</dbReference>